<dbReference type="PANTHER" id="PTHR11439:SF483">
    <property type="entry name" value="PEPTIDE SYNTHASE GLIP-LIKE, PUTATIVE (AFU_ORTHOLOGUE AFUA_3G12920)-RELATED"/>
    <property type="match status" value="1"/>
</dbReference>
<gene>
    <name evidence="2" type="ORF">M514_12544</name>
</gene>
<dbReference type="EMBL" id="KL367564">
    <property type="protein sequence ID" value="KFD63897.1"/>
    <property type="molecule type" value="Genomic_DNA"/>
</dbReference>
<reference evidence="2" key="1">
    <citation type="journal article" date="2014" name="Nat. Genet.">
        <title>Genome and transcriptome of the porcine whipworm Trichuris suis.</title>
        <authorList>
            <person name="Jex A.R."/>
            <person name="Nejsum P."/>
            <person name="Schwarz E.M."/>
            <person name="Hu L."/>
            <person name="Young N.D."/>
            <person name="Hall R.S."/>
            <person name="Korhonen P.K."/>
            <person name="Liao S."/>
            <person name="Thamsborg S."/>
            <person name="Xia J."/>
            <person name="Xu P."/>
            <person name="Wang S."/>
            <person name="Scheerlinck J.P."/>
            <person name="Hofmann A."/>
            <person name="Sternberg P.W."/>
            <person name="Wang J."/>
            <person name="Gasser R.B."/>
        </authorList>
    </citation>
    <scope>NUCLEOTIDE SEQUENCE [LARGE SCALE GENOMIC DNA]</scope>
    <source>
        <strain evidence="2">DCEP-RM93F</strain>
    </source>
</reference>
<dbReference type="AlphaFoldDB" id="A0A085N351"/>
<feature type="domain" description="Reverse transcriptase Ty1/copia-type" evidence="1">
    <location>
        <begin position="13"/>
        <end position="216"/>
    </location>
</feature>
<dbReference type="Pfam" id="PF07727">
    <property type="entry name" value="RVT_2"/>
    <property type="match status" value="1"/>
</dbReference>
<dbReference type="PANTHER" id="PTHR11439">
    <property type="entry name" value="GAG-POL-RELATED RETROTRANSPOSON"/>
    <property type="match status" value="1"/>
</dbReference>
<dbReference type="CDD" id="cd09272">
    <property type="entry name" value="RNase_HI_RT_Ty1"/>
    <property type="match status" value="1"/>
</dbReference>
<dbReference type="Proteomes" id="UP000030758">
    <property type="component" value="Unassembled WGS sequence"/>
</dbReference>
<evidence type="ECO:0000259" key="1">
    <source>
        <dbReference type="Pfam" id="PF07727"/>
    </source>
</evidence>
<proteinExistence type="predicted"/>
<sequence>MMFGKLLISQLLKRDEHGKIHTYKARSVARGFTQIPGRDYDETFAPVVRHETVRTLFAVAAIKGMRVRHDVKTAYLNGDLDKEIFMELPPGFKQQGTEGKVFSGFIAQSARAWNQVAIKALRKIGFPPNRADPCFFSRKESRGLFTLCASELTYHVGHQLNGYFAIKDLGEVKQYLGIQVEREEDGSFLLHQAGKICQLIKGYGLLDAKSVATPMETNFLSSPTEESPALSENAQFKKAVGSLLYLATVSRPDIAFAVGQLCRRVESPTQSDWKAVKRVIRYLAGSVCQKLRFSSEGNIKLTGFVDADWAGDHADRKSTSGYVFQIGHSTIAWSSKKQSVVAMSSTEAEYAAASEACRELQWLRQLLADMEVPQDGPTRTYEDNQGCIKVAQSDRCSQRTKHIDVSHHQLRDLCESGILSLVYCPSSEMPADVLTKPLGKDMFDRYLKLLGLQ</sequence>
<organism evidence="2">
    <name type="scientific">Trichuris suis</name>
    <name type="common">pig whipworm</name>
    <dbReference type="NCBI Taxonomy" id="68888"/>
    <lineage>
        <taxon>Eukaryota</taxon>
        <taxon>Metazoa</taxon>
        <taxon>Ecdysozoa</taxon>
        <taxon>Nematoda</taxon>
        <taxon>Enoplea</taxon>
        <taxon>Dorylaimia</taxon>
        <taxon>Trichinellida</taxon>
        <taxon>Trichuridae</taxon>
        <taxon>Trichuris</taxon>
    </lineage>
</organism>
<accession>A0A085N351</accession>
<evidence type="ECO:0000313" key="2">
    <source>
        <dbReference type="EMBL" id="KFD63897.1"/>
    </source>
</evidence>
<name>A0A085N351_9BILA</name>
<dbReference type="InterPro" id="IPR013103">
    <property type="entry name" value="RVT_2"/>
</dbReference>
<protein>
    <recommendedName>
        <fullName evidence="1">Reverse transcriptase Ty1/copia-type domain-containing protein</fullName>
    </recommendedName>
</protein>